<feature type="transmembrane region" description="Helical" evidence="2">
    <location>
        <begin position="58"/>
        <end position="82"/>
    </location>
</feature>
<comment type="caution">
    <text evidence="3">The sequence shown here is derived from an EMBL/GenBank/DDBJ whole genome shotgun (WGS) entry which is preliminary data.</text>
</comment>
<keyword evidence="2" id="KW-0812">Transmembrane</keyword>
<name>X1AUI7_9ZZZZ</name>
<dbReference type="AlphaFoldDB" id="X1AUI7"/>
<reference evidence="3" key="1">
    <citation type="journal article" date="2014" name="Front. Microbiol.">
        <title>High frequency of phylogenetically diverse reductive dehalogenase-homologous genes in deep subseafloor sedimentary metagenomes.</title>
        <authorList>
            <person name="Kawai M."/>
            <person name="Futagami T."/>
            <person name="Toyoda A."/>
            <person name="Takaki Y."/>
            <person name="Nishi S."/>
            <person name="Hori S."/>
            <person name="Arai W."/>
            <person name="Tsubouchi T."/>
            <person name="Morono Y."/>
            <person name="Uchiyama I."/>
            <person name="Ito T."/>
            <person name="Fujiyama A."/>
            <person name="Inagaki F."/>
            <person name="Takami H."/>
        </authorList>
    </citation>
    <scope>NUCLEOTIDE SEQUENCE</scope>
    <source>
        <strain evidence="3">Expedition CK06-06</strain>
    </source>
</reference>
<keyword evidence="2" id="KW-1133">Transmembrane helix</keyword>
<proteinExistence type="predicted"/>
<accession>X1AUI7</accession>
<evidence type="ECO:0000313" key="3">
    <source>
        <dbReference type="EMBL" id="GAG86614.1"/>
    </source>
</evidence>
<feature type="compositionally biased region" description="Basic and acidic residues" evidence="1">
    <location>
        <begin position="21"/>
        <end position="32"/>
    </location>
</feature>
<dbReference type="EMBL" id="BART01019473">
    <property type="protein sequence ID" value="GAG86614.1"/>
    <property type="molecule type" value="Genomic_DNA"/>
</dbReference>
<keyword evidence="2" id="KW-0472">Membrane</keyword>
<protein>
    <submittedName>
        <fullName evidence="3">Uncharacterized protein</fullName>
    </submittedName>
</protein>
<organism evidence="3">
    <name type="scientific">marine sediment metagenome</name>
    <dbReference type="NCBI Taxonomy" id="412755"/>
    <lineage>
        <taxon>unclassified sequences</taxon>
        <taxon>metagenomes</taxon>
        <taxon>ecological metagenomes</taxon>
    </lineage>
</organism>
<sequence length="87" mass="9491">NEIDLPEDAEDNIVYVYFHNDPTKRGDGDGNGEKGGPPPKGEIEVLGIQELPFTGFNFIYYIIGIALIIAGGATSISLAKLLRRKEQ</sequence>
<feature type="non-terminal residue" evidence="3">
    <location>
        <position position="1"/>
    </location>
</feature>
<feature type="region of interest" description="Disordered" evidence="1">
    <location>
        <begin position="20"/>
        <end position="41"/>
    </location>
</feature>
<evidence type="ECO:0000256" key="2">
    <source>
        <dbReference type="SAM" id="Phobius"/>
    </source>
</evidence>
<evidence type="ECO:0000256" key="1">
    <source>
        <dbReference type="SAM" id="MobiDB-lite"/>
    </source>
</evidence>
<gene>
    <name evidence="3" type="ORF">S01H4_36432</name>
</gene>